<dbReference type="Gramene" id="PRQ50732">
    <property type="protein sequence ID" value="PRQ50732"/>
    <property type="gene ID" value="RchiOBHm_Chr2g0136531"/>
</dbReference>
<comment type="caution">
    <text evidence="7">The sequence shown here is derived from an EMBL/GenBank/DDBJ whole genome shotgun (WGS) entry which is preliminary data.</text>
</comment>
<dbReference type="Pfam" id="PF18345">
    <property type="entry name" value="zf_CCCH_4"/>
    <property type="match status" value="1"/>
</dbReference>
<dbReference type="EMBL" id="PDCK01000040">
    <property type="protein sequence ID" value="PRQ50732.1"/>
    <property type="molecule type" value="Genomic_DNA"/>
</dbReference>
<dbReference type="AlphaFoldDB" id="A0A2P6RWC1"/>
<keyword evidence="4 5" id="KW-0862">Zinc</keyword>
<evidence type="ECO:0000259" key="6">
    <source>
        <dbReference type="PROSITE" id="PS50103"/>
    </source>
</evidence>
<evidence type="ECO:0000256" key="1">
    <source>
        <dbReference type="ARBA" id="ARBA00022723"/>
    </source>
</evidence>
<dbReference type="PROSITE" id="PS50103">
    <property type="entry name" value="ZF_C3H1"/>
    <property type="match status" value="2"/>
</dbReference>
<dbReference type="InterPro" id="IPR045877">
    <property type="entry name" value="ZFP36-like"/>
</dbReference>
<dbReference type="PANTHER" id="PTHR12547:SF18">
    <property type="entry name" value="PROTEIN TIS11"/>
    <property type="match status" value="1"/>
</dbReference>
<evidence type="ECO:0000256" key="2">
    <source>
        <dbReference type="ARBA" id="ARBA00022737"/>
    </source>
</evidence>
<dbReference type="SMART" id="SM00356">
    <property type="entry name" value="ZnF_C3H1"/>
    <property type="match status" value="2"/>
</dbReference>
<dbReference type="InterPro" id="IPR036855">
    <property type="entry name" value="Znf_CCCH_sf"/>
</dbReference>
<name>A0A2P6RWC1_ROSCH</name>
<dbReference type="Gene3D" id="6.10.250.3220">
    <property type="match status" value="1"/>
</dbReference>
<gene>
    <name evidence="7" type="ORF">RchiOBHm_Chr2g0136531</name>
</gene>
<evidence type="ECO:0000256" key="4">
    <source>
        <dbReference type="ARBA" id="ARBA00022833"/>
    </source>
</evidence>
<evidence type="ECO:0000313" key="8">
    <source>
        <dbReference type="Proteomes" id="UP000238479"/>
    </source>
</evidence>
<dbReference type="PANTHER" id="PTHR12547">
    <property type="entry name" value="CCCH ZINC FINGER/TIS11-RELATED"/>
    <property type="match status" value="1"/>
</dbReference>
<protein>
    <submittedName>
        <fullName evidence="7">Putative transcription factor C3H family</fullName>
    </submittedName>
</protein>
<dbReference type="GO" id="GO:0008270">
    <property type="term" value="F:zinc ion binding"/>
    <property type="evidence" value="ECO:0007669"/>
    <property type="project" value="UniProtKB-KW"/>
</dbReference>
<organism evidence="7 8">
    <name type="scientific">Rosa chinensis</name>
    <name type="common">China rose</name>
    <dbReference type="NCBI Taxonomy" id="74649"/>
    <lineage>
        <taxon>Eukaryota</taxon>
        <taxon>Viridiplantae</taxon>
        <taxon>Streptophyta</taxon>
        <taxon>Embryophyta</taxon>
        <taxon>Tracheophyta</taxon>
        <taxon>Spermatophyta</taxon>
        <taxon>Magnoliopsida</taxon>
        <taxon>eudicotyledons</taxon>
        <taxon>Gunneridae</taxon>
        <taxon>Pentapetalae</taxon>
        <taxon>rosids</taxon>
        <taxon>fabids</taxon>
        <taxon>Rosales</taxon>
        <taxon>Rosaceae</taxon>
        <taxon>Rosoideae</taxon>
        <taxon>Rosoideae incertae sedis</taxon>
        <taxon>Rosa</taxon>
    </lineage>
</organism>
<keyword evidence="2" id="KW-0677">Repeat</keyword>
<accession>A0A2P6RWC1</accession>
<keyword evidence="3 5" id="KW-0863">Zinc-finger</keyword>
<feature type="domain" description="C3H1-type" evidence="6">
    <location>
        <begin position="57"/>
        <end position="83"/>
    </location>
</feature>
<feature type="zinc finger region" description="C3H1-type" evidence="5">
    <location>
        <begin position="115"/>
        <end position="138"/>
    </location>
</feature>
<dbReference type="Proteomes" id="UP000238479">
    <property type="component" value="Chromosome 2"/>
</dbReference>
<dbReference type="OrthoDB" id="410307at2759"/>
<dbReference type="SUPFAM" id="SSF90229">
    <property type="entry name" value="CCCH zinc finger"/>
    <property type="match status" value="2"/>
</dbReference>
<dbReference type="Pfam" id="PF00642">
    <property type="entry name" value="zf-CCCH"/>
    <property type="match status" value="1"/>
</dbReference>
<proteinExistence type="predicted"/>
<dbReference type="InterPro" id="IPR000571">
    <property type="entry name" value="Znf_CCCH"/>
</dbReference>
<keyword evidence="8" id="KW-1185">Reference proteome</keyword>
<keyword evidence="1 5" id="KW-0479">Metal-binding</keyword>
<evidence type="ECO:0000256" key="3">
    <source>
        <dbReference type="ARBA" id="ARBA00022771"/>
    </source>
</evidence>
<evidence type="ECO:0000313" key="7">
    <source>
        <dbReference type="EMBL" id="PRQ50732.1"/>
    </source>
</evidence>
<dbReference type="GO" id="GO:0003729">
    <property type="term" value="F:mRNA binding"/>
    <property type="evidence" value="ECO:0007669"/>
    <property type="project" value="InterPro"/>
</dbReference>
<sequence>MSNLQSTCQFFTPFPREGQEFEAVSDTEPHQAFKKPRVSKVGSDSMVIERRYKWLHYKTRLCNNFKRGRCLYGEACLYAHGIEEIRNTLGSSANEKGMLGRTEYARHRTCDELRLCKLFLNEGKCTYGEKCRFRHVIPKSIRDESVIILTSGSKGSQISGSGQFGGKRSLGLDVDTNGVSGGRHFRQQSSVAAGRGMLSNTCMASGSFAHGHAVLRKLCGYTTRETKHLKTFTTSRELQVTDGNFNWNELEKMSRIYADWIEEIPLVHRKMEF</sequence>
<feature type="domain" description="C3H1-type" evidence="6">
    <location>
        <begin position="115"/>
        <end position="138"/>
    </location>
</feature>
<dbReference type="OMA" id="WRFMNGE"/>
<dbReference type="Gene3D" id="4.10.1000.10">
    <property type="entry name" value="Zinc finger, CCCH-type"/>
    <property type="match status" value="1"/>
</dbReference>
<dbReference type="STRING" id="74649.A0A2P6RWC1"/>
<evidence type="ECO:0000256" key="5">
    <source>
        <dbReference type="PROSITE-ProRule" id="PRU00723"/>
    </source>
</evidence>
<reference evidence="7 8" key="1">
    <citation type="journal article" date="2018" name="Nat. Genet.">
        <title>The Rosa genome provides new insights in the design of modern roses.</title>
        <authorList>
            <person name="Bendahmane M."/>
        </authorList>
    </citation>
    <scope>NUCLEOTIDE SEQUENCE [LARGE SCALE GENOMIC DNA]</scope>
    <source>
        <strain evidence="8">cv. Old Blush</strain>
    </source>
</reference>
<feature type="zinc finger region" description="C3H1-type" evidence="5">
    <location>
        <begin position="57"/>
        <end position="83"/>
    </location>
</feature>